<dbReference type="InterPro" id="IPR028343">
    <property type="entry name" value="FBPtase"/>
</dbReference>
<keyword evidence="7 12" id="KW-0378">Hydrolase</keyword>
<evidence type="ECO:0000256" key="8">
    <source>
        <dbReference type="ARBA" id="ARBA00022842"/>
    </source>
</evidence>
<evidence type="ECO:0000256" key="4">
    <source>
        <dbReference type="ARBA" id="ARBA00013093"/>
    </source>
</evidence>
<dbReference type="PANTHER" id="PTHR11556">
    <property type="entry name" value="FRUCTOSE-1,6-BISPHOSPHATASE-RELATED"/>
    <property type="match status" value="1"/>
</dbReference>
<reference evidence="17" key="1">
    <citation type="submission" date="2016-10" db="EMBL/GenBank/DDBJ databases">
        <authorList>
            <person name="Varghese N."/>
            <person name="Submissions S."/>
        </authorList>
    </citation>
    <scope>NUCLEOTIDE SEQUENCE [LARGE SCALE GENOMIC DNA]</scope>
    <source>
        <strain evidence="17">LMG 26031</strain>
    </source>
</reference>
<feature type="binding site" evidence="12">
    <location>
        <position position="115"/>
    </location>
    <ligand>
        <name>Mg(2+)</name>
        <dbReference type="ChEBI" id="CHEBI:18420"/>
        <label>1</label>
    </ligand>
</feature>
<dbReference type="NCBIfam" id="NF006780">
    <property type="entry name" value="PRK09293.1-4"/>
    <property type="match status" value="1"/>
</dbReference>
<feature type="binding site" evidence="12">
    <location>
        <position position="117"/>
    </location>
    <ligand>
        <name>Mg(2+)</name>
        <dbReference type="ChEBI" id="CHEBI:18420"/>
        <label>1</label>
    </ligand>
</feature>
<feature type="domain" description="Fructose-1-6-bisphosphatase class I N-terminal" evidence="14">
    <location>
        <begin position="7"/>
        <end position="196"/>
    </location>
</feature>
<dbReference type="STRING" id="667676.SAMN05192539_101167"/>
<dbReference type="HAMAP" id="MF_01855">
    <property type="entry name" value="FBPase_class1"/>
    <property type="match status" value="1"/>
</dbReference>
<comment type="similarity">
    <text evidence="3 12 13">Belongs to the FBPase class 1 family.</text>
</comment>
<dbReference type="NCBIfam" id="NF006778">
    <property type="entry name" value="PRK09293.1-1"/>
    <property type="match status" value="1"/>
</dbReference>
<dbReference type="FunFam" id="3.30.540.10:FF:000002">
    <property type="entry name" value="Fructose-1,6-bisphosphatase class 1"/>
    <property type="match status" value="1"/>
</dbReference>
<comment type="cofactor">
    <cofactor evidence="12">
        <name>Mg(2+)</name>
        <dbReference type="ChEBI" id="CHEBI:18420"/>
    </cofactor>
    <text evidence="12">Binds 2 magnesium ions per subunit.</text>
</comment>
<accession>A0A1H6YWK6</accession>
<dbReference type="GO" id="GO:0005829">
    <property type="term" value="C:cytosol"/>
    <property type="evidence" value="ECO:0007669"/>
    <property type="project" value="TreeGrafter"/>
</dbReference>
<feature type="binding site" evidence="12">
    <location>
        <position position="115"/>
    </location>
    <ligand>
        <name>Mg(2+)</name>
        <dbReference type="ChEBI" id="CHEBI:18420"/>
        <label>2</label>
    </ligand>
</feature>
<evidence type="ECO:0000256" key="9">
    <source>
        <dbReference type="ARBA" id="ARBA00023277"/>
    </source>
</evidence>
<dbReference type="InterPro" id="IPR033391">
    <property type="entry name" value="FBPase_N"/>
</dbReference>
<dbReference type="GO" id="GO:0006002">
    <property type="term" value="P:fructose 6-phosphate metabolic process"/>
    <property type="evidence" value="ECO:0007669"/>
    <property type="project" value="TreeGrafter"/>
</dbReference>
<dbReference type="GO" id="GO:0005986">
    <property type="term" value="P:sucrose biosynthetic process"/>
    <property type="evidence" value="ECO:0007669"/>
    <property type="project" value="TreeGrafter"/>
</dbReference>
<dbReference type="GO" id="GO:0000287">
    <property type="term" value="F:magnesium ion binding"/>
    <property type="evidence" value="ECO:0007669"/>
    <property type="project" value="UniProtKB-UniRule"/>
</dbReference>
<dbReference type="GO" id="GO:0042132">
    <property type="term" value="F:fructose 1,6-bisphosphate 1-phosphatase activity"/>
    <property type="evidence" value="ECO:0007669"/>
    <property type="project" value="UniProtKB-UniRule"/>
</dbReference>
<comment type="subunit">
    <text evidence="12">Homotetramer.</text>
</comment>
<gene>
    <name evidence="12" type="primary">fbp</name>
    <name evidence="16" type="ORF">SAMN05192539_101167</name>
</gene>
<feature type="binding site" evidence="12">
    <location>
        <begin position="118"/>
        <end position="121"/>
    </location>
    <ligand>
        <name>substrate</name>
    </ligand>
</feature>
<evidence type="ECO:0000256" key="12">
    <source>
        <dbReference type="HAMAP-Rule" id="MF_01855"/>
    </source>
</evidence>
<evidence type="ECO:0000256" key="2">
    <source>
        <dbReference type="ARBA" id="ARBA00005215"/>
    </source>
</evidence>
<keyword evidence="6 12" id="KW-0479">Metal-binding</keyword>
<dbReference type="Pfam" id="PF18913">
    <property type="entry name" value="FBPase_C"/>
    <property type="match status" value="1"/>
</dbReference>
<proteinExistence type="inferred from homology"/>
<dbReference type="SUPFAM" id="SSF56655">
    <property type="entry name" value="Carbohydrate phosphatase"/>
    <property type="match status" value="1"/>
</dbReference>
<feature type="binding site" evidence="12">
    <location>
        <position position="93"/>
    </location>
    <ligand>
        <name>Mg(2+)</name>
        <dbReference type="ChEBI" id="CHEBI:18420"/>
        <label>1</label>
    </ligand>
</feature>
<dbReference type="PRINTS" id="PR00115">
    <property type="entry name" value="F16BPHPHTASE"/>
</dbReference>
<dbReference type="EC" id="3.1.3.11" evidence="4 12"/>
<evidence type="ECO:0000259" key="14">
    <source>
        <dbReference type="Pfam" id="PF00316"/>
    </source>
</evidence>
<feature type="domain" description="Fructose-1-6-bisphosphatase class 1 C-terminal" evidence="15">
    <location>
        <begin position="201"/>
        <end position="333"/>
    </location>
</feature>
<dbReference type="GO" id="GO:0006094">
    <property type="term" value="P:gluconeogenesis"/>
    <property type="evidence" value="ECO:0007669"/>
    <property type="project" value="UniProtKB-UniRule"/>
</dbReference>
<feature type="binding site" evidence="12">
    <location>
        <position position="210"/>
    </location>
    <ligand>
        <name>substrate</name>
    </ligand>
</feature>
<evidence type="ECO:0000256" key="3">
    <source>
        <dbReference type="ARBA" id="ARBA00010941"/>
    </source>
</evidence>
<feature type="binding site" evidence="12">
    <location>
        <position position="118"/>
    </location>
    <ligand>
        <name>Mg(2+)</name>
        <dbReference type="ChEBI" id="CHEBI:18420"/>
        <label>2</label>
    </ligand>
</feature>
<dbReference type="InterPro" id="IPR020548">
    <property type="entry name" value="Fructose_bisphosphatase_AS"/>
</dbReference>
<keyword evidence="17" id="KW-1185">Reference proteome</keyword>
<dbReference type="Gene3D" id="3.30.540.10">
    <property type="entry name" value="Fructose-1,6-Bisphosphatase, subunit A, domain 1"/>
    <property type="match status" value="1"/>
</dbReference>
<dbReference type="GO" id="GO:0030388">
    <property type="term" value="P:fructose 1,6-bisphosphate metabolic process"/>
    <property type="evidence" value="ECO:0007669"/>
    <property type="project" value="TreeGrafter"/>
</dbReference>
<keyword evidence="5 12" id="KW-0963">Cytoplasm</keyword>
<evidence type="ECO:0000256" key="7">
    <source>
        <dbReference type="ARBA" id="ARBA00022801"/>
    </source>
</evidence>
<evidence type="ECO:0000259" key="15">
    <source>
        <dbReference type="Pfam" id="PF18913"/>
    </source>
</evidence>
<feature type="binding site" evidence="12">
    <location>
        <position position="282"/>
    </location>
    <ligand>
        <name>Mg(2+)</name>
        <dbReference type="ChEBI" id="CHEBI:18420"/>
        <label>2</label>
    </ligand>
</feature>
<comment type="catalytic activity">
    <reaction evidence="1 12">
        <text>beta-D-fructose 1,6-bisphosphate + H2O = beta-D-fructose 6-phosphate + phosphate</text>
        <dbReference type="Rhea" id="RHEA:11064"/>
        <dbReference type="ChEBI" id="CHEBI:15377"/>
        <dbReference type="ChEBI" id="CHEBI:32966"/>
        <dbReference type="ChEBI" id="CHEBI:43474"/>
        <dbReference type="ChEBI" id="CHEBI:57634"/>
        <dbReference type="EC" id="3.1.3.11"/>
    </reaction>
</comment>
<evidence type="ECO:0000256" key="11">
    <source>
        <dbReference type="ARBA" id="ARBA00081210"/>
    </source>
</evidence>
<dbReference type="AlphaFoldDB" id="A0A1H6YWK6"/>
<evidence type="ECO:0000256" key="6">
    <source>
        <dbReference type="ARBA" id="ARBA00022723"/>
    </source>
</evidence>
<dbReference type="Pfam" id="PF00316">
    <property type="entry name" value="FBPase"/>
    <property type="match status" value="1"/>
</dbReference>
<dbReference type="EMBL" id="FNYE01000011">
    <property type="protein sequence ID" value="SEJ44746.1"/>
    <property type="molecule type" value="Genomic_DNA"/>
</dbReference>
<dbReference type="PANTHER" id="PTHR11556:SF35">
    <property type="entry name" value="SEDOHEPTULOSE-1,7-BISPHOSPHATASE, CHLOROPLASTIC"/>
    <property type="match status" value="1"/>
</dbReference>
<dbReference type="GO" id="GO:0006000">
    <property type="term" value="P:fructose metabolic process"/>
    <property type="evidence" value="ECO:0007669"/>
    <property type="project" value="TreeGrafter"/>
</dbReference>
<name>A0A1H6YWK6_9BURK</name>
<evidence type="ECO:0000313" key="17">
    <source>
        <dbReference type="Proteomes" id="UP000198866"/>
    </source>
</evidence>
<keyword evidence="8 12" id="KW-0460">Magnesium</keyword>
<sequence length="359" mass="40106">MQHGRTTLSKFIIEEHRRHPAQDEQLTALINDIQTACKYIGTRVARGALDGAIGAAGAKNVQGETQQKLDVISNEIMLSCCEWGGQLAGMVSEELEHAYEIPAEYPRGRYLLLFDPLDGSSNIDVNLTVGTIFSVLEAPPGITDPRVEDFLQPGSKQVCAGYALFGPADMIVLTLGRGVHGFTLDPQIGAYILTHPDLHIGEDTQEFAINASNRRFWEPPVQRYIDECVKGQAGPRQKDFNMRWIASLVAEVHRILMRGGVFMYPKDYKDPAKPGRLRLLYEANPMAMIVEQAGGRASTGRGRILDVMPQALHQRVPVILGSRREVERLERYHVEYDSGTDERFESPLFNTRSLFRATQ</sequence>
<evidence type="ECO:0000313" key="16">
    <source>
        <dbReference type="EMBL" id="SEJ44746.1"/>
    </source>
</evidence>
<organism evidence="16 17">
    <name type="scientific">Paraburkholderia diazotrophica</name>
    <dbReference type="NCBI Taxonomy" id="667676"/>
    <lineage>
        <taxon>Bacteria</taxon>
        <taxon>Pseudomonadati</taxon>
        <taxon>Pseudomonadota</taxon>
        <taxon>Betaproteobacteria</taxon>
        <taxon>Burkholderiales</taxon>
        <taxon>Burkholderiaceae</taxon>
        <taxon>Paraburkholderia</taxon>
    </lineage>
</organism>
<dbReference type="RefSeq" id="WP_090866661.1">
    <property type="nucleotide sequence ID" value="NZ_FNYE01000011.1"/>
</dbReference>
<dbReference type="Proteomes" id="UP000198866">
    <property type="component" value="Unassembled WGS sequence"/>
</dbReference>
<dbReference type="PIRSF" id="PIRSF500210">
    <property type="entry name" value="FBPtase"/>
    <property type="match status" value="1"/>
</dbReference>
<dbReference type="InterPro" id="IPR000146">
    <property type="entry name" value="FBPase_class-1"/>
</dbReference>
<protein>
    <recommendedName>
        <fullName evidence="10 12">Fructose-1,6-bisphosphatase class 1</fullName>
        <shortName evidence="12">FBPase class 1</shortName>
        <ecNumber evidence="4 12">3.1.3.11</ecNumber>
    </recommendedName>
    <alternativeName>
        <fullName evidence="11 12">D-fructose-1,6-bisphosphate 1-phosphohydrolase class 1</fullName>
    </alternativeName>
</protein>
<keyword evidence="9 12" id="KW-0119">Carbohydrate metabolism</keyword>
<dbReference type="NCBIfam" id="NF006779">
    <property type="entry name" value="PRK09293.1-3"/>
    <property type="match status" value="1"/>
</dbReference>
<evidence type="ECO:0000256" key="13">
    <source>
        <dbReference type="RuleBase" id="RU000508"/>
    </source>
</evidence>
<evidence type="ECO:0000256" key="5">
    <source>
        <dbReference type="ARBA" id="ARBA00022490"/>
    </source>
</evidence>
<comment type="caution">
    <text evidence="12">Lacks conserved residue(s) required for the propagation of feature annotation.</text>
</comment>
<dbReference type="PROSITE" id="PS00124">
    <property type="entry name" value="FBPASE"/>
    <property type="match status" value="1"/>
</dbReference>
<evidence type="ECO:0000256" key="10">
    <source>
        <dbReference type="ARBA" id="ARBA00072069"/>
    </source>
</evidence>
<dbReference type="InterPro" id="IPR044015">
    <property type="entry name" value="FBPase_C_dom"/>
</dbReference>
<dbReference type="OrthoDB" id="9806756at2"/>
<dbReference type="FunFam" id="3.40.190.80:FF:000011">
    <property type="entry name" value="Fructose-1,6-bisphosphatase class 1"/>
    <property type="match status" value="1"/>
</dbReference>
<dbReference type="PIRSF" id="PIRSF000904">
    <property type="entry name" value="FBPtase_SBPase"/>
    <property type="match status" value="1"/>
</dbReference>
<dbReference type="Gene3D" id="3.40.190.80">
    <property type="match status" value="1"/>
</dbReference>
<evidence type="ECO:0000256" key="1">
    <source>
        <dbReference type="ARBA" id="ARBA00001273"/>
    </source>
</evidence>
<comment type="subcellular location">
    <subcellularLocation>
        <location evidence="12">Cytoplasm</location>
    </subcellularLocation>
</comment>
<dbReference type="CDD" id="cd00354">
    <property type="entry name" value="FBPase"/>
    <property type="match status" value="1"/>
</dbReference>
<comment type="pathway">
    <text evidence="2">Carbohydrate biosynthesis; Calvin cycle.</text>
</comment>